<dbReference type="Proteomes" id="UP000012073">
    <property type="component" value="Unassembled WGS sequence"/>
</dbReference>
<accession>R7QMQ8</accession>
<dbReference type="EMBL" id="HG001983">
    <property type="protein sequence ID" value="CDF39028.1"/>
    <property type="molecule type" value="Genomic_DNA"/>
</dbReference>
<dbReference type="RefSeq" id="XP_005718933.1">
    <property type="nucleotide sequence ID" value="XM_005718876.1"/>
</dbReference>
<sequence>MTRRRDTQTVQGAPFQALNKKSYFHPFQSSSATFAATDPS</sequence>
<proteinExistence type="predicted"/>
<dbReference type="GeneID" id="17326642"/>
<reference evidence="2" key="1">
    <citation type="journal article" date="2013" name="Proc. Natl. Acad. Sci. U.S.A.">
        <title>Genome structure and metabolic features in the red seaweed Chondrus crispus shed light on evolution of the Archaeplastida.</title>
        <authorList>
            <person name="Collen J."/>
            <person name="Porcel B."/>
            <person name="Carre W."/>
            <person name="Ball S.G."/>
            <person name="Chaparro C."/>
            <person name="Tonon T."/>
            <person name="Barbeyron T."/>
            <person name="Michel G."/>
            <person name="Noel B."/>
            <person name="Valentin K."/>
            <person name="Elias M."/>
            <person name="Artiguenave F."/>
            <person name="Arun A."/>
            <person name="Aury J.M."/>
            <person name="Barbosa-Neto J.F."/>
            <person name="Bothwell J.H."/>
            <person name="Bouget F.Y."/>
            <person name="Brillet L."/>
            <person name="Cabello-Hurtado F."/>
            <person name="Capella-Gutierrez S."/>
            <person name="Charrier B."/>
            <person name="Cladiere L."/>
            <person name="Cock J.M."/>
            <person name="Coelho S.M."/>
            <person name="Colleoni C."/>
            <person name="Czjzek M."/>
            <person name="Da Silva C."/>
            <person name="Delage L."/>
            <person name="Denoeud F."/>
            <person name="Deschamps P."/>
            <person name="Dittami S.M."/>
            <person name="Gabaldon T."/>
            <person name="Gachon C.M."/>
            <person name="Groisillier A."/>
            <person name="Herve C."/>
            <person name="Jabbari K."/>
            <person name="Katinka M."/>
            <person name="Kloareg B."/>
            <person name="Kowalczyk N."/>
            <person name="Labadie K."/>
            <person name="Leblanc C."/>
            <person name="Lopez P.J."/>
            <person name="McLachlan D.H."/>
            <person name="Meslet-Cladiere L."/>
            <person name="Moustafa A."/>
            <person name="Nehr Z."/>
            <person name="Nyvall Collen P."/>
            <person name="Panaud O."/>
            <person name="Partensky F."/>
            <person name="Poulain J."/>
            <person name="Rensing S.A."/>
            <person name="Rousvoal S."/>
            <person name="Samson G."/>
            <person name="Symeonidi A."/>
            <person name="Weissenbach J."/>
            <person name="Zambounis A."/>
            <person name="Wincker P."/>
            <person name="Boyen C."/>
        </authorList>
    </citation>
    <scope>NUCLEOTIDE SEQUENCE [LARGE SCALE GENOMIC DNA]</scope>
    <source>
        <strain evidence="2">cv. Stackhouse</strain>
    </source>
</reference>
<organism evidence="1 2">
    <name type="scientific">Chondrus crispus</name>
    <name type="common">Carrageen Irish moss</name>
    <name type="synonym">Polymorpha crispa</name>
    <dbReference type="NCBI Taxonomy" id="2769"/>
    <lineage>
        <taxon>Eukaryota</taxon>
        <taxon>Rhodophyta</taxon>
        <taxon>Florideophyceae</taxon>
        <taxon>Rhodymeniophycidae</taxon>
        <taxon>Gigartinales</taxon>
        <taxon>Gigartinaceae</taxon>
        <taxon>Chondrus</taxon>
    </lineage>
</organism>
<dbReference type="KEGG" id="ccp:CHC_T00006738001"/>
<dbReference type="AlphaFoldDB" id="R7QMQ8"/>
<gene>
    <name evidence="1" type="ORF">CHC_T00006738001</name>
</gene>
<name>R7QMQ8_CHOCR</name>
<evidence type="ECO:0000313" key="1">
    <source>
        <dbReference type="EMBL" id="CDF39028.1"/>
    </source>
</evidence>
<keyword evidence="2" id="KW-1185">Reference proteome</keyword>
<evidence type="ECO:0000313" key="2">
    <source>
        <dbReference type="Proteomes" id="UP000012073"/>
    </source>
</evidence>
<protein>
    <submittedName>
        <fullName evidence="1">Uncharacterized protein</fullName>
    </submittedName>
</protein>
<dbReference type="Gramene" id="CDF39028">
    <property type="protein sequence ID" value="CDF39028"/>
    <property type="gene ID" value="CHC_T00006738001"/>
</dbReference>